<reference evidence="1 2" key="1">
    <citation type="submission" date="2016-10" db="EMBL/GenBank/DDBJ databases">
        <authorList>
            <person name="Cai Z."/>
        </authorList>
    </citation>
    <scope>NUCLEOTIDE SEQUENCE [LARGE SCALE GENOMIC DNA]</scope>
    <source>
        <strain evidence="1 2">CGMCC 1.10826</strain>
    </source>
</reference>
<dbReference type="Proteomes" id="UP000250222">
    <property type="component" value="Unassembled WGS sequence"/>
</dbReference>
<dbReference type="EMBL" id="UETB01000010">
    <property type="protein sequence ID" value="SSA44721.1"/>
    <property type="molecule type" value="Genomic_DNA"/>
</dbReference>
<evidence type="ECO:0000313" key="2">
    <source>
        <dbReference type="Proteomes" id="UP000250222"/>
    </source>
</evidence>
<dbReference type="AlphaFoldDB" id="A0A2Y9AJN8"/>
<dbReference type="GO" id="GO:0003677">
    <property type="term" value="F:DNA binding"/>
    <property type="evidence" value="ECO:0007669"/>
    <property type="project" value="UniProtKB-KW"/>
</dbReference>
<sequence>MPHPRMYDDDDPYLARLRPLALGFPAATEVETFGRPTFRARKMFAIYGGGTKGPQDTRRRYDHGLIVLPDGEEELAALQEDPRAFVPAYYGPFGWVGLDLAAVAPEEVDWQEVAELLDGSYRQVAGPRLVRRLDEDGGPAGRGGA</sequence>
<dbReference type="Pfam" id="PF04237">
    <property type="entry name" value="YjbR"/>
    <property type="match status" value="1"/>
</dbReference>
<gene>
    <name evidence="1" type="ORF">SAMN05216184_11010</name>
</gene>
<evidence type="ECO:0000313" key="1">
    <source>
        <dbReference type="EMBL" id="SSA44721.1"/>
    </source>
</evidence>
<protein>
    <submittedName>
        <fullName evidence="1">Predicted DNA-binding protein, MmcQ/YjbR family</fullName>
    </submittedName>
</protein>
<dbReference type="Gene3D" id="3.90.1150.30">
    <property type="match status" value="1"/>
</dbReference>
<dbReference type="InterPro" id="IPR058532">
    <property type="entry name" value="YjbR/MT2646/Rv2570-like"/>
</dbReference>
<name>A0A2Y9AJN8_9MICO</name>
<proteinExistence type="predicted"/>
<organism evidence="1 2">
    <name type="scientific">Georgenia satyanarayanai</name>
    <dbReference type="NCBI Taxonomy" id="860221"/>
    <lineage>
        <taxon>Bacteria</taxon>
        <taxon>Bacillati</taxon>
        <taxon>Actinomycetota</taxon>
        <taxon>Actinomycetes</taxon>
        <taxon>Micrococcales</taxon>
        <taxon>Bogoriellaceae</taxon>
        <taxon>Georgenia</taxon>
    </lineage>
</organism>
<keyword evidence="1" id="KW-0238">DNA-binding</keyword>
<accession>A0A2Y9AJN8</accession>
<dbReference type="SUPFAM" id="SSF142906">
    <property type="entry name" value="YjbR-like"/>
    <property type="match status" value="1"/>
</dbReference>
<dbReference type="InterPro" id="IPR038056">
    <property type="entry name" value="YjbR-like_sf"/>
</dbReference>
<keyword evidence="2" id="KW-1185">Reference proteome</keyword>
<dbReference type="OrthoDB" id="8479417at2"/>